<sequence>MKTKFAAVPLVASLLASSAAWAAVTVRYDNRDSRGHTWPVVCSGVKTSVTFGKSQTASVTIQGSGPCTVKTDAGTVVLKGGEDLEIKDGRIQVK</sequence>
<dbReference type="AlphaFoldDB" id="A0A250K2T3"/>
<dbReference type="RefSeq" id="WP_013938167.1">
    <property type="nucleotide sequence ID" value="NZ_CP022203.1"/>
</dbReference>
<reference evidence="2 3" key="1">
    <citation type="submission" date="2017-06" db="EMBL/GenBank/DDBJ databases">
        <title>Sequencing and comparative analysis of myxobacterial genomes.</title>
        <authorList>
            <person name="Rupp O."/>
            <person name="Goesmann A."/>
            <person name="Sogaard-Andersen L."/>
        </authorList>
    </citation>
    <scope>NUCLEOTIDE SEQUENCE [LARGE SCALE GENOMIC DNA]</scope>
    <source>
        <strain evidence="2 3">DSM 14697</strain>
    </source>
</reference>
<accession>A0A250K2T3</accession>
<feature type="signal peptide" evidence="1">
    <location>
        <begin position="1"/>
        <end position="22"/>
    </location>
</feature>
<dbReference type="KEGG" id="mmas:MYMAC_005923"/>
<organism evidence="2 3">
    <name type="scientific">Corallococcus macrosporus DSM 14697</name>
    <dbReference type="NCBI Taxonomy" id="1189310"/>
    <lineage>
        <taxon>Bacteria</taxon>
        <taxon>Pseudomonadati</taxon>
        <taxon>Myxococcota</taxon>
        <taxon>Myxococcia</taxon>
        <taxon>Myxococcales</taxon>
        <taxon>Cystobacterineae</taxon>
        <taxon>Myxococcaceae</taxon>
        <taxon>Corallococcus</taxon>
    </lineage>
</organism>
<feature type="chain" id="PRO_5012106115" description="Lipoprotein" evidence="1">
    <location>
        <begin position="23"/>
        <end position="94"/>
    </location>
</feature>
<proteinExistence type="predicted"/>
<evidence type="ECO:0008006" key="4">
    <source>
        <dbReference type="Google" id="ProtNLM"/>
    </source>
</evidence>
<evidence type="ECO:0000256" key="1">
    <source>
        <dbReference type="SAM" id="SignalP"/>
    </source>
</evidence>
<evidence type="ECO:0000313" key="2">
    <source>
        <dbReference type="EMBL" id="ATB50268.1"/>
    </source>
</evidence>
<protein>
    <recommendedName>
        <fullName evidence="4">Lipoprotein</fullName>
    </recommendedName>
</protein>
<keyword evidence="3" id="KW-1185">Reference proteome</keyword>
<name>A0A250K2T3_9BACT</name>
<gene>
    <name evidence="2" type="ORF">MYMAC_005923</name>
</gene>
<dbReference type="OrthoDB" id="5383247at2"/>
<evidence type="ECO:0000313" key="3">
    <source>
        <dbReference type="Proteomes" id="UP000217343"/>
    </source>
</evidence>
<dbReference type="Proteomes" id="UP000217343">
    <property type="component" value="Chromosome"/>
</dbReference>
<keyword evidence="1" id="KW-0732">Signal</keyword>
<dbReference type="EMBL" id="CP022203">
    <property type="protein sequence ID" value="ATB50268.1"/>
    <property type="molecule type" value="Genomic_DNA"/>
</dbReference>